<proteinExistence type="predicted"/>
<gene>
    <name evidence="2" type="ORF">EDD32_3539</name>
</gene>
<feature type="region of interest" description="Disordered" evidence="1">
    <location>
        <begin position="174"/>
        <end position="197"/>
    </location>
</feature>
<accession>A0A3N4ZU80</accession>
<protein>
    <submittedName>
        <fullName evidence="2">Phage tail-like protein</fullName>
    </submittedName>
</protein>
<sequence length="739" mass="77630">MPSVEERVYDFRTAAHWRAGVRRGLQVRGDRLVVPDALTVRPVGGTGSADGGALPAAGGCAGLTWLRPRSRELARLLAEEQAVAELGVLEGPAPARRLVVGRSLLWVLAGDDLERHDARTLQRLTPAAVPTGWRVSDVTGDGADGVWVVELGRAGRRLRHVDCWGRTCRDTIALDRTDGPDSGPAADAGADTSDPAVGDRAELSVAAGATGAWIAVVDPDASTELLVVDTSTAAVTRIPLDPVHRRGRTLLAADTVVHLLTVADDRSAGVVYQSLDPRTGDVEDHQVLTLPRGLGRPTSLAVEGTTLVLGGSGGLAHIVAAPATEPRRATFITPALVSPLGPVAPWDRAEVDVVLPAGTTLEISWATGDPSLAASLLDGRSRAGVVDEQRLTWRRGATYRGSTDSPERLVDLLDGADGTTLWLRLELAVPAGGPASELARLRVRYPGTSYLDHLPAIYREDPRGADELRRLLAPYEVLLDGIDETLDALPARLDPVTADDGWSDYLLGWLGFPPLGELPAHVRRDLLVRAAEILDLRGTRTGLELVLDLVTGGRASVEDSADEPAGWFLGAHAAPSVGAEPARLGADTVALGQLPRPPRAGALVLGTARLGPTCADPVAMLAYRARTVRITLAVGPDRTELEPLLDRLLDVFVPAHCRVEVRWTGAAGGRRLGGGLRLAGGPGDGTDGAVIADSDDSRLAGADQLGATTRLGRWPLPVTAGAPIVLDRAARPGPGPRLQ</sequence>
<evidence type="ECO:0000256" key="1">
    <source>
        <dbReference type="SAM" id="MobiDB-lite"/>
    </source>
</evidence>
<feature type="compositionally biased region" description="Low complexity" evidence="1">
    <location>
        <begin position="180"/>
        <end position="196"/>
    </location>
</feature>
<dbReference type="SUPFAM" id="SSF63829">
    <property type="entry name" value="Calcium-dependent phosphotriesterase"/>
    <property type="match status" value="1"/>
</dbReference>
<dbReference type="NCBIfam" id="TIGR02242">
    <property type="entry name" value="tail_TIGR02242"/>
    <property type="match status" value="1"/>
</dbReference>
<organism evidence="2 3">
    <name type="scientific">Georgenia muralis</name>
    <dbReference type="NCBI Taxonomy" id="154117"/>
    <lineage>
        <taxon>Bacteria</taxon>
        <taxon>Bacillati</taxon>
        <taxon>Actinomycetota</taxon>
        <taxon>Actinomycetes</taxon>
        <taxon>Micrococcales</taxon>
        <taxon>Bogoriellaceae</taxon>
        <taxon>Georgenia</taxon>
    </lineage>
</organism>
<reference evidence="2 3" key="1">
    <citation type="submission" date="2018-11" db="EMBL/GenBank/DDBJ databases">
        <title>Sequencing the genomes of 1000 actinobacteria strains.</title>
        <authorList>
            <person name="Klenk H.-P."/>
        </authorList>
    </citation>
    <scope>NUCLEOTIDE SEQUENCE [LARGE SCALE GENOMIC DNA]</scope>
    <source>
        <strain evidence="2 3">DSM 14418</strain>
    </source>
</reference>
<dbReference type="Proteomes" id="UP000280726">
    <property type="component" value="Unassembled WGS sequence"/>
</dbReference>
<keyword evidence="3" id="KW-1185">Reference proteome</keyword>
<dbReference type="EMBL" id="RKRA01000001">
    <property type="protein sequence ID" value="RPF28988.1"/>
    <property type="molecule type" value="Genomic_DNA"/>
</dbReference>
<dbReference type="AlphaFoldDB" id="A0A3N4ZU80"/>
<dbReference type="RefSeq" id="WP_123919605.1">
    <property type="nucleotide sequence ID" value="NZ_RKRA01000001.1"/>
</dbReference>
<comment type="caution">
    <text evidence="2">The sequence shown here is derived from an EMBL/GenBank/DDBJ whole genome shotgun (WGS) entry which is preliminary data.</text>
</comment>
<dbReference type="OrthoDB" id="9807502at2"/>
<name>A0A3N4ZU80_9MICO</name>
<dbReference type="InterPro" id="IPR011748">
    <property type="entry name" value="Unchr_phage_tail-like"/>
</dbReference>
<evidence type="ECO:0000313" key="3">
    <source>
        <dbReference type="Proteomes" id="UP000280726"/>
    </source>
</evidence>
<evidence type="ECO:0000313" key="2">
    <source>
        <dbReference type="EMBL" id="RPF28988.1"/>
    </source>
</evidence>